<dbReference type="AlphaFoldDB" id="A0A1F6NW17"/>
<evidence type="ECO:0000259" key="1">
    <source>
        <dbReference type="SMART" id="SM00974"/>
    </source>
</evidence>
<accession>A0A1F6NW17</accession>
<reference evidence="2 3" key="1">
    <citation type="journal article" date="2016" name="Nat. Commun.">
        <title>Thousands of microbial genomes shed light on interconnected biogeochemical processes in an aquifer system.</title>
        <authorList>
            <person name="Anantharaman K."/>
            <person name="Brown C.T."/>
            <person name="Hug L.A."/>
            <person name="Sharon I."/>
            <person name="Castelle C.J."/>
            <person name="Probst A.J."/>
            <person name="Thomas B.C."/>
            <person name="Singh A."/>
            <person name="Wilkins M.J."/>
            <person name="Karaoz U."/>
            <person name="Brodie E.L."/>
            <person name="Williams K.H."/>
            <person name="Hubbard S.S."/>
            <person name="Banfield J.F."/>
        </authorList>
    </citation>
    <scope>NUCLEOTIDE SEQUENCE [LARGE SCALE GENOMIC DNA]</scope>
</reference>
<dbReference type="InterPro" id="IPR018306">
    <property type="entry name" value="Phage_T5_Orf172_DNA-bd"/>
</dbReference>
<comment type="caution">
    <text evidence="2">The sequence shown here is derived from an EMBL/GenBank/DDBJ whole genome shotgun (WGS) entry which is preliminary data.</text>
</comment>
<name>A0A1F6NW17_9BACT</name>
<dbReference type="Pfam" id="PF10544">
    <property type="entry name" value="T5orf172"/>
    <property type="match status" value="1"/>
</dbReference>
<protein>
    <recommendedName>
        <fullName evidence="1">Bacteriophage T5 Orf172 DNA-binding domain-containing protein</fullName>
    </recommendedName>
</protein>
<proteinExistence type="predicted"/>
<gene>
    <name evidence="2" type="ORF">A3J93_00060</name>
</gene>
<evidence type="ECO:0000313" key="2">
    <source>
        <dbReference type="EMBL" id="OGH88125.1"/>
    </source>
</evidence>
<organism evidence="2 3">
    <name type="scientific">Candidatus Magasanikbacteria bacterium RIFOXYC2_FULL_42_28</name>
    <dbReference type="NCBI Taxonomy" id="1798704"/>
    <lineage>
        <taxon>Bacteria</taxon>
        <taxon>Candidatus Magasanikiibacteriota</taxon>
    </lineage>
</organism>
<evidence type="ECO:0000313" key="3">
    <source>
        <dbReference type="Proteomes" id="UP000177907"/>
    </source>
</evidence>
<dbReference type="Proteomes" id="UP000177907">
    <property type="component" value="Unassembled WGS sequence"/>
</dbReference>
<sequence>MNEIIYILTNEAMSGYVKIGRTSTNLEQRIRELSASTSIPIPFTCFYACTVNNAQFVEHQLHDAFDNNRINPKREFFQIAPERVVSALKLAEIENITPKKDFVENKEDQQALIKARKIREKFNFNMAKIPVGAELVFSRDENIKAKVLDNHSIEHDGKKTSLSSSAQKILGYDYGVAGTDYWMYEGETLDERRKRLTTQE</sequence>
<dbReference type="STRING" id="1798704.A3J93_00060"/>
<feature type="domain" description="Bacteriophage T5 Orf172 DNA-binding" evidence="1">
    <location>
        <begin position="11"/>
        <end position="91"/>
    </location>
</feature>
<dbReference type="EMBL" id="MFQZ01000005">
    <property type="protein sequence ID" value="OGH88125.1"/>
    <property type="molecule type" value="Genomic_DNA"/>
</dbReference>
<dbReference type="SMART" id="SM00974">
    <property type="entry name" value="T5orf172"/>
    <property type="match status" value="1"/>
</dbReference>